<evidence type="ECO:0000313" key="2">
    <source>
        <dbReference type="Proteomes" id="UP000761423"/>
    </source>
</evidence>
<dbReference type="EMBL" id="JAAJBV010000001">
    <property type="protein sequence ID" value="NHM03394.1"/>
    <property type="molecule type" value="Genomic_DNA"/>
</dbReference>
<evidence type="ECO:0008006" key="3">
    <source>
        <dbReference type="Google" id="ProtNLM"/>
    </source>
</evidence>
<evidence type="ECO:0000313" key="1">
    <source>
        <dbReference type="EMBL" id="NHM03394.1"/>
    </source>
</evidence>
<keyword evidence="2" id="KW-1185">Reference proteome</keyword>
<proteinExistence type="predicted"/>
<sequence length="134" mass="15828">MKKIFLFLSILFMLCSCTIDEEQHFHYELLPVESVEIPNEFQLGETYSIKIRYNRPTSCHSFNGFYYDSYLNTRTIAIRTIVFEQDNCTELTNNLVEEIIHFYVTSSGPYTFKFWQGTNDAGEDVFLEYEIPVN</sequence>
<gene>
    <name evidence="1" type="ORF">G4L40_01610</name>
</gene>
<name>A0ABX0I8R0_9FLAO</name>
<comment type="caution">
    <text evidence="1">The sequence shown here is derived from an EMBL/GenBank/DDBJ whole genome shotgun (WGS) entry which is preliminary data.</text>
</comment>
<dbReference type="PROSITE" id="PS51257">
    <property type="entry name" value="PROKAR_LIPOPROTEIN"/>
    <property type="match status" value="1"/>
</dbReference>
<dbReference type="Proteomes" id="UP000761423">
    <property type="component" value="Unassembled WGS sequence"/>
</dbReference>
<organism evidence="1 2">
    <name type="scientific">Flavobacterium celericrescens</name>
    <dbReference type="NCBI Taxonomy" id="2709780"/>
    <lineage>
        <taxon>Bacteria</taxon>
        <taxon>Pseudomonadati</taxon>
        <taxon>Bacteroidota</taxon>
        <taxon>Flavobacteriia</taxon>
        <taxon>Flavobacteriales</taxon>
        <taxon>Flavobacteriaceae</taxon>
        <taxon>Flavobacterium</taxon>
    </lineage>
</organism>
<accession>A0ABX0I8R0</accession>
<protein>
    <recommendedName>
        <fullName evidence="3">Lipoprotein</fullName>
    </recommendedName>
</protein>
<reference evidence="1 2" key="1">
    <citation type="submission" date="2020-02" db="EMBL/GenBank/DDBJ databases">
        <authorList>
            <person name="Chen W.-M."/>
        </authorList>
    </citation>
    <scope>NUCLEOTIDE SEQUENCE [LARGE SCALE GENOMIC DNA]</scope>
    <source>
        <strain evidence="1 2">TWA-26</strain>
    </source>
</reference>
<dbReference type="RefSeq" id="WP_166235352.1">
    <property type="nucleotide sequence ID" value="NZ_JAAJBV010000001.1"/>
</dbReference>